<evidence type="ECO:0000259" key="9">
    <source>
        <dbReference type="PROSITE" id="PS51762"/>
    </source>
</evidence>
<dbReference type="InterPro" id="IPR013320">
    <property type="entry name" value="ConA-like_dom_sf"/>
</dbReference>
<dbReference type="PROSITE" id="PS51762">
    <property type="entry name" value="GH16_2"/>
    <property type="match status" value="1"/>
</dbReference>
<dbReference type="Proteomes" id="UP000812966">
    <property type="component" value="Unassembled WGS sequence"/>
</dbReference>
<keyword evidence="8" id="KW-0961">Cell wall biogenesis/degradation</keyword>
<dbReference type="PANTHER" id="PTHR31361:SF1">
    <property type="entry name" value="BETA-GLUCAN SYNTHESIS-ASSOCIATED PROTEIN KRE6-RELATED"/>
    <property type="match status" value="1"/>
</dbReference>
<evidence type="ECO:0000256" key="7">
    <source>
        <dbReference type="ARBA" id="ARBA00023180"/>
    </source>
</evidence>
<dbReference type="AlphaFoldDB" id="A0A8K0JML6"/>
<keyword evidence="6" id="KW-0472">Membrane</keyword>
<comment type="caution">
    <text evidence="10">The sequence shown here is derived from an EMBL/GenBank/DDBJ whole genome shotgun (WGS) entry which is preliminary data.</text>
</comment>
<dbReference type="InterPro" id="IPR000757">
    <property type="entry name" value="Beta-glucanase-like"/>
</dbReference>
<evidence type="ECO:0000256" key="8">
    <source>
        <dbReference type="ARBA" id="ARBA00023316"/>
    </source>
</evidence>
<sequence>MLSLRSISNLGCVFLLILGLTALFAIWPIVKSQVDRSKGNAGPVGGYNTGGINGTGQVPTIPGHFSLIDRFTPESALKHVSLETGEEWDLVFSDEFNEEGRTFWPGDDPFWEAGDQHYWSTNNLEWYDPRMITTENGHLKITLDKIPNHNLNYSGGLMTTWNKFCYTGGYFEASLSLPGTSSVYGLWPAVWTLGNLGRAGYGGTLDGMWPYSYNECDVGTLKNQSKDGLPEIAFTSGEEAYNYTLSYLPGQRLSACTCPDDETHPGPRNSTTGGFVGRSAPEIDMIEAQPSFHRYQVSQSAQWAPFNPYYEWINTSATYEIYDDEVVHLNSYQGGHYQQATSAYAITDQNCYTGNTGCMSVYGFEYATGDDGYITWVNDGAKSWTIRTGALGPNAAAEIGYRQIPVEPMYLIINLGISPNFGAIDYEGLESLWPTTSDPSKLNIGCDPPDYPTAAYIERYIEGQSRPVPLLLAALSGLLLISSRSVVQSDVRSI</sequence>
<dbReference type="EMBL" id="JABELV010000057">
    <property type="protein sequence ID" value="KAG7548902.1"/>
    <property type="molecule type" value="Genomic_DNA"/>
</dbReference>
<evidence type="ECO:0000313" key="10">
    <source>
        <dbReference type="EMBL" id="KAG7548902.1"/>
    </source>
</evidence>
<evidence type="ECO:0000256" key="6">
    <source>
        <dbReference type="ARBA" id="ARBA00023136"/>
    </source>
</evidence>
<dbReference type="SUPFAM" id="SSF49899">
    <property type="entry name" value="Concanavalin A-like lectins/glucanases"/>
    <property type="match status" value="1"/>
</dbReference>
<gene>
    <name evidence="10" type="ORF">FFLO_03194</name>
</gene>
<comment type="similarity">
    <text evidence="2">Belongs to the SKN1/KRE6 family.</text>
</comment>
<dbReference type="Pfam" id="PF03935">
    <property type="entry name" value="SKN1_KRE6_Sbg1"/>
    <property type="match status" value="1"/>
</dbReference>
<dbReference type="InterPro" id="IPR005629">
    <property type="entry name" value="Skn1/Kre6/Sbg1"/>
</dbReference>
<evidence type="ECO:0000256" key="3">
    <source>
        <dbReference type="ARBA" id="ARBA00022692"/>
    </source>
</evidence>
<dbReference type="Gene3D" id="2.60.120.200">
    <property type="match status" value="1"/>
</dbReference>
<evidence type="ECO:0000256" key="4">
    <source>
        <dbReference type="ARBA" id="ARBA00022968"/>
    </source>
</evidence>
<keyword evidence="4" id="KW-0735">Signal-anchor</keyword>
<name>A0A8K0JML6_9TREE</name>
<keyword evidence="11" id="KW-1185">Reference proteome</keyword>
<keyword evidence="5" id="KW-1133">Transmembrane helix</keyword>
<evidence type="ECO:0000256" key="1">
    <source>
        <dbReference type="ARBA" id="ARBA00004606"/>
    </source>
</evidence>
<dbReference type="GO" id="GO:0031505">
    <property type="term" value="P:fungal-type cell wall organization"/>
    <property type="evidence" value="ECO:0007669"/>
    <property type="project" value="TreeGrafter"/>
</dbReference>
<keyword evidence="3" id="KW-0812">Transmembrane</keyword>
<evidence type="ECO:0000256" key="2">
    <source>
        <dbReference type="ARBA" id="ARBA00010962"/>
    </source>
</evidence>
<organism evidence="10 11">
    <name type="scientific">Filobasidium floriforme</name>
    <dbReference type="NCBI Taxonomy" id="5210"/>
    <lineage>
        <taxon>Eukaryota</taxon>
        <taxon>Fungi</taxon>
        <taxon>Dikarya</taxon>
        <taxon>Basidiomycota</taxon>
        <taxon>Agaricomycotina</taxon>
        <taxon>Tremellomycetes</taxon>
        <taxon>Filobasidiales</taxon>
        <taxon>Filobasidiaceae</taxon>
        <taxon>Filobasidium</taxon>
    </lineage>
</organism>
<dbReference type="OrthoDB" id="412647at2759"/>
<dbReference type="GO" id="GO:0005789">
    <property type="term" value="C:endoplasmic reticulum membrane"/>
    <property type="evidence" value="ECO:0007669"/>
    <property type="project" value="TreeGrafter"/>
</dbReference>
<keyword evidence="7" id="KW-0325">Glycoprotein</keyword>
<protein>
    <recommendedName>
        <fullName evidence="9">GH16 domain-containing protein</fullName>
    </recommendedName>
</protein>
<comment type="subcellular location">
    <subcellularLocation>
        <location evidence="1">Membrane</location>
        <topology evidence="1">Single-pass type II membrane protein</topology>
    </subcellularLocation>
</comment>
<feature type="domain" description="GH16" evidence="9">
    <location>
        <begin position="65"/>
        <end position="435"/>
    </location>
</feature>
<accession>A0A8K0JML6</accession>
<dbReference type="PANTHER" id="PTHR31361">
    <property type="entry name" value="BETA-GLUCAN SYNTHESIS-ASSOCIATED PROTEIN KRE6-RELATED"/>
    <property type="match status" value="1"/>
</dbReference>
<proteinExistence type="inferred from homology"/>
<evidence type="ECO:0000256" key="5">
    <source>
        <dbReference type="ARBA" id="ARBA00022989"/>
    </source>
</evidence>
<evidence type="ECO:0000313" key="11">
    <source>
        <dbReference type="Proteomes" id="UP000812966"/>
    </source>
</evidence>
<dbReference type="GO" id="GO:0015926">
    <property type="term" value="F:glucosidase activity"/>
    <property type="evidence" value="ECO:0007669"/>
    <property type="project" value="TreeGrafter"/>
</dbReference>
<dbReference type="GO" id="GO:0006078">
    <property type="term" value="P:(1-&gt;6)-beta-D-glucan biosynthetic process"/>
    <property type="evidence" value="ECO:0007669"/>
    <property type="project" value="TreeGrafter"/>
</dbReference>
<reference evidence="10" key="1">
    <citation type="submission" date="2020-04" db="EMBL/GenBank/DDBJ databases">
        <title>Analysis of mating type loci in Filobasidium floriforme.</title>
        <authorList>
            <person name="Nowrousian M."/>
        </authorList>
    </citation>
    <scope>NUCLEOTIDE SEQUENCE</scope>
    <source>
        <strain evidence="10">CBS 6242</strain>
    </source>
</reference>
<dbReference type="GO" id="GO:0005886">
    <property type="term" value="C:plasma membrane"/>
    <property type="evidence" value="ECO:0007669"/>
    <property type="project" value="TreeGrafter"/>
</dbReference>